<organism evidence="2 3">
    <name type="scientific">Psychrosphaera algicola</name>
    <dbReference type="NCBI Taxonomy" id="3023714"/>
    <lineage>
        <taxon>Bacteria</taxon>
        <taxon>Pseudomonadati</taxon>
        <taxon>Pseudomonadota</taxon>
        <taxon>Gammaproteobacteria</taxon>
        <taxon>Alteromonadales</taxon>
        <taxon>Pseudoalteromonadaceae</taxon>
        <taxon>Psychrosphaera</taxon>
    </lineage>
</organism>
<accession>A0ABT5FAD2</accession>
<evidence type="ECO:0000313" key="2">
    <source>
        <dbReference type="EMBL" id="MDC2888079.1"/>
    </source>
</evidence>
<comment type="caution">
    <text evidence="2">The sequence shown here is derived from an EMBL/GenBank/DDBJ whole genome shotgun (WGS) entry which is preliminary data.</text>
</comment>
<proteinExistence type="predicted"/>
<feature type="signal peptide" evidence="1">
    <location>
        <begin position="1"/>
        <end position="26"/>
    </location>
</feature>
<evidence type="ECO:0000256" key="1">
    <source>
        <dbReference type="SAM" id="SignalP"/>
    </source>
</evidence>
<feature type="chain" id="PRO_5045840392" description="PEP-CTERM sorting domain-containing protein" evidence="1">
    <location>
        <begin position="27"/>
        <end position="279"/>
    </location>
</feature>
<name>A0ABT5FAD2_9GAMM</name>
<evidence type="ECO:0000313" key="3">
    <source>
        <dbReference type="Proteomes" id="UP001528411"/>
    </source>
</evidence>
<keyword evidence="3" id="KW-1185">Reference proteome</keyword>
<reference evidence="2 3" key="1">
    <citation type="submission" date="2023-01" db="EMBL/GenBank/DDBJ databases">
        <title>Psychrosphaera sp. nov., isolated from marine algae.</title>
        <authorList>
            <person name="Bayburt H."/>
            <person name="Choi B.J."/>
            <person name="Kim J.M."/>
            <person name="Choi D.G."/>
            <person name="Jeon C.O."/>
        </authorList>
    </citation>
    <scope>NUCLEOTIDE SEQUENCE [LARGE SCALE GENOMIC DNA]</scope>
    <source>
        <strain evidence="2 3">G1-22</strain>
    </source>
</reference>
<dbReference type="Proteomes" id="UP001528411">
    <property type="component" value="Unassembled WGS sequence"/>
</dbReference>
<gene>
    <name evidence="2" type="ORF">PN838_03680</name>
</gene>
<dbReference type="EMBL" id="JAQOMS010000002">
    <property type="protein sequence ID" value="MDC2888079.1"/>
    <property type="molecule type" value="Genomic_DNA"/>
</dbReference>
<evidence type="ECO:0008006" key="4">
    <source>
        <dbReference type="Google" id="ProtNLM"/>
    </source>
</evidence>
<protein>
    <recommendedName>
        <fullName evidence="4">PEP-CTERM sorting domain-containing protein</fullName>
    </recommendedName>
</protein>
<sequence length="279" mass="29803">MKTINKKILAIAVAAALGSNIAPSYAFPVSFQIDANTNVELNGTTDVDTDSDPNYASASNNLGGYYAQSSANAKGDDTGWIYSTSYGTGGTFDNTSNVTQTVTVTNDTAFDQFIDFTFTVNQGSLSIYEDFFSEVTIGLGEFITAEYNAGIKFNGDDIWSSTATLTKNNVDLDFTTGGTVLGSYGGDSNYYWGAHTDTLGLGVIGAGTSFTIEYMIETHTVSNLPLLDDCYDGYGYGDGYGDYGENGVDIDVSEYGEYGDYGGGIDCFAQNLFCLRSVW</sequence>
<keyword evidence="1" id="KW-0732">Signal</keyword>
<dbReference type="RefSeq" id="WP_272179799.1">
    <property type="nucleotide sequence ID" value="NZ_JAQOMS010000002.1"/>
</dbReference>